<feature type="domain" description="N-acetylmuramoyl-L-alanine amidase" evidence="2">
    <location>
        <begin position="140"/>
        <end position="286"/>
    </location>
</feature>
<evidence type="ECO:0000256" key="1">
    <source>
        <dbReference type="SAM" id="Phobius"/>
    </source>
</evidence>
<proteinExistence type="predicted"/>
<keyword evidence="1" id="KW-0812">Transmembrane</keyword>
<name>A0A2M7G9N7_9BACT</name>
<dbReference type="InterPro" id="IPR002502">
    <property type="entry name" value="Amidase_domain"/>
</dbReference>
<evidence type="ECO:0000313" key="3">
    <source>
        <dbReference type="EMBL" id="PIW18584.1"/>
    </source>
</evidence>
<keyword evidence="1" id="KW-1133">Transmembrane helix</keyword>
<reference evidence="3 4" key="1">
    <citation type="submission" date="2017-09" db="EMBL/GenBank/DDBJ databases">
        <title>Depth-based differentiation of microbial function through sediment-hosted aquifers and enrichment of novel symbionts in the deep terrestrial subsurface.</title>
        <authorList>
            <person name="Probst A.J."/>
            <person name="Ladd B."/>
            <person name="Jarett J.K."/>
            <person name="Geller-Mcgrath D.E."/>
            <person name="Sieber C.M."/>
            <person name="Emerson J.B."/>
            <person name="Anantharaman K."/>
            <person name="Thomas B.C."/>
            <person name="Malmstrom R."/>
            <person name="Stieglmeier M."/>
            <person name="Klingl A."/>
            <person name="Woyke T."/>
            <person name="Ryan C.M."/>
            <person name="Banfield J.F."/>
        </authorList>
    </citation>
    <scope>NUCLEOTIDE SEQUENCE [LARGE SCALE GENOMIC DNA]</scope>
    <source>
        <strain evidence="3">CG17_big_fil_post_rev_8_21_14_2_50_48_46</strain>
    </source>
</reference>
<dbReference type="SMART" id="SM00644">
    <property type="entry name" value="Ami_2"/>
    <property type="match status" value="1"/>
</dbReference>
<organism evidence="3 4">
    <name type="scientific">bacterium (Candidatus Blackallbacteria) CG17_big_fil_post_rev_8_21_14_2_50_48_46</name>
    <dbReference type="NCBI Taxonomy" id="2014261"/>
    <lineage>
        <taxon>Bacteria</taxon>
        <taxon>Candidatus Blackallbacteria</taxon>
    </lineage>
</organism>
<dbReference type="SUPFAM" id="SSF55846">
    <property type="entry name" value="N-acetylmuramoyl-L-alanine amidase-like"/>
    <property type="match status" value="1"/>
</dbReference>
<dbReference type="InterPro" id="IPR036505">
    <property type="entry name" value="Amidase/PGRP_sf"/>
</dbReference>
<evidence type="ECO:0000259" key="2">
    <source>
        <dbReference type="SMART" id="SM00644"/>
    </source>
</evidence>
<evidence type="ECO:0000313" key="4">
    <source>
        <dbReference type="Proteomes" id="UP000231019"/>
    </source>
</evidence>
<dbReference type="CDD" id="cd06583">
    <property type="entry name" value="PGRP"/>
    <property type="match status" value="1"/>
</dbReference>
<dbReference type="Gene3D" id="3.40.80.10">
    <property type="entry name" value="Peptidoglycan recognition protein-like"/>
    <property type="match status" value="1"/>
</dbReference>
<dbReference type="Proteomes" id="UP000231019">
    <property type="component" value="Unassembled WGS sequence"/>
</dbReference>
<feature type="transmembrane region" description="Helical" evidence="1">
    <location>
        <begin position="43"/>
        <end position="61"/>
    </location>
</feature>
<comment type="caution">
    <text evidence="3">The sequence shown here is derived from an EMBL/GenBank/DDBJ whole genome shotgun (WGS) entry which is preliminary data.</text>
</comment>
<gene>
    <name evidence="3" type="ORF">COW36_04650</name>
</gene>
<dbReference type="EMBL" id="PFFQ01000012">
    <property type="protein sequence ID" value="PIW18584.1"/>
    <property type="molecule type" value="Genomic_DNA"/>
</dbReference>
<dbReference type="Pfam" id="PF01510">
    <property type="entry name" value="Amidase_2"/>
    <property type="match status" value="1"/>
</dbReference>
<protein>
    <recommendedName>
        <fullName evidence="2">N-acetylmuramoyl-L-alanine amidase domain-containing protein</fullName>
    </recommendedName>
</protein>
<dbReference type="AlphaFoldDB" id="A0A2M7G9N7"/>
<accession>A0A2M7G9N7</accession>
<dbReference type="GO" id="GO:0008745">
    <property type="term" value="F:N-acetylmuramoyl-L-alanine amidase activity"/>
    <property type="evidence" value="ECO:0007669"/>
    <property type="project" value="InterPro"/>
</dbReference>
<keyword evidence="1" id="KW-0472">Membrane</keyword>
<dbReference type="GO" id="GO:0009253">
    <property type="term" value="P:peptidoglycan catabolic process"/>
    <property type="evidence" value="ECO:0007669"/>
    <property type="project" value="InterPro"/>
</dbReference>
<sequence>MLASTCVLLFELFLTLGLLSAGIFLLCLPDSLAHPTDKAQEGLIGVGVVALVCFLLAVFVPKPHALPPPWRPQDPFGQSAGLELGLQTKAVLPLVYQPKLAWLGKTLQGRRLTHKPIGLFQNPQFAFRRAGAEVYFDWRYGLKQASKAPFSPRLIVLHSTEGEDEAHAFAIFNRNTSQQYLGGAWTHFSIDPQGQIYQYSPLNRISKGQAGIDDQAVGIELVGTASLWSEQGLQTRKGSIIQRWQAGEKAQLESAVDLVQTLQDLFEIPNTRIYSHEDIGKLALRIGFGPSQPDYFGLRESIRDTVYLALKPDLGQGRKPDQFYGFLEPYDRQDPGKDVMRVIYASSRAKSWREGKGPKN</sequence>